<evidence type="ECO:0000256" key="5">
    <source>
        <dbReference type="ARBA" id="ARBA00022777"/>
    </source>
</evidence>
<dbReference type="InterPro" id="IPR005702">
    <property type="entry name" value="Wzc-like_C"/>
</dbReference>
<dbReference type="InterPro" id="IPR050445">
    <property type="entry name" value="Bact_polysacc_biosynth/exp"/>
</dbReference>
<dbReference type="GO" id="GO:0005886">
    <property type="term" value="C:plasma membrane"/>
    <property type="evidence" value="ECO:0007669"/>
    <property type="project" value="UniProtKB-ARBA"/>
</dbReference>
<dbReference type="EMBL" id="QXVO01000050">
    <property type="protein sequence ID" value="RIO43103.1"/>
    <property type="molecule type" value="Genomic_DNA"/>
</dbReference>
<name>A0A418JGF0_STAHY</name>
<evidence type="ECO:0000256" key="1">
    <source>
        <dbReference type="ARBA" id="ARBA00007316"/>
    </source>
</evidence>
<dbReference type="Gene3D" id="3.40.50.300">
    <property type="entry name" value="P-loop containing nucleotide triphosphate hydrolases"/>
    <property type="match status" value="1"/>
</dbReference>
<dbReference type="NCBIfam" id="TIGR01007">
    <property type="entry name" value="eps_fam"/>
    <property type="match status" value="1"/>
</dbReference>
<keyword evidence="7" id="KW-0829">Tyrosine-protein kinase</keyword>
<evidence type="ECO:0000256" key="7">
    <source>
        <dbReference type="ARBA" id="ARBA00023137"/>
    </source>
</evidence>
<keyword evidence="3 10" id="KW-0808">Transferase</keyword>
<protein>
    <recommendedName>
        <fullName evidence="2">non-specific protein-tyrosine kinase</fullName>
        <ecNumber evidence="2">2.7.10.2</ecNumber>
    </recommendedName>
</protein>
<comment type="catalytic activity">
    <reaction evidence="8">
        <text>L-tyrosyl-[protein] + ATP = O-phospho-L-tyrosyl-[protein] + ADP + H(+)</text>
        <dbReference type="Rhea" id="RHEA:10596"/>
        <dbReference type="Rhea" id="RHEA-COMP:10136"/>
        <dbReference type="Rhea" id="RHEA-COMP:20101"/>
        <dbReference type="ChEBI" id="CHEBI:15378"/>
        <dbReference type="ChEBI" id="CHEBI:30616"/>
        <dbReference type="ChEBI" id="CHEBI:46858"/>
        <dbReference type="ChEBI" id="CHEBI:61978"/>
        <dbReference type="ChEBI" id="CHEBI:456216"/>
        <dbReference type="EC" id="2.7.10.2"/>
    </reaction>
</comment>
<evidence type="ECO:0000256" key="4">
    <source>
        <dbReference type="ARBA" id="ARBA00022741"/>
    </source>
</evidence>
<evidence type="ECO:0000256" key="6">
    <source>
        <dbReference type="ARBA" id="ARBA00022840"/>
    </source>
</evidence>
<evidence type="ECO:0000256" key="3">
    <source>
        <dbReference type="ARBA" id="ARBA00022679"/>
    </source>
</evidence>
<dbReference type="FunFam" id="3.40.50.300:FF:000527">
    <property type="entry name" value="Tyrosine-protein kinase etk"/>
    <property type="match status" value="1"/>
</dbReference>
<dbReference type="CDD" id="cd05387">
    <property type="entry name" value="BY-kinase"/>
    <property type="match status" value="1"/>
</dbReference>
<keyword evidence="6" id="KW-0067">ATP-binding</keyword>
<dbReference type="Pfam" id="PF13614">
    <property type="entry name" value="AAA_31"/>
    <property type="match status" value="1"/>
</dbReference>
<dbReference type="InterPro" id="IPR025669">
    <property type="entry name" value="AAA_dom"/>
</dbReference>
<dbReference type="SUPFAM" id="SSF52540">
    <property type="entry name" value="P-loop containing nucleoside triphosphate hydrolases"/>
    <property type="match status" value="1"/>
</dbReference>
<dbReference type="PANTHER" id="PTHR32309:SF13">
    <property type="entry name" value="FERRIC ENTEROBACTIN TRANSPORT PROTEIN FEPE"/>
    <property type="match status" value="1"/>
</dbReference>
<keyword evidence="4" id="KW-0547">Nucleotide-binding</keyword>
<dbReference type="GO" id="GO:0004715">
    <property type="term" value="F:non-membrane spanning protein tyrosine kinase activity"/>
    <property type="evidence" value="ECO:0007669"/>
    <property type="project" value="UniProtKB-EC"/>
</dbReference>
<dbReference type="STRING" id="1284.SHYC_02125"/>
<dbReference type="InterPro" id="IPR027417">
    <property type="entry name" value="P-loop_NTPase"/>
</dbReference>
<gene>
    <name evidence="10" type="ORF">BUZ57_11415</name>
</gene>
<evidence type="ECO:0000259" key="9">
    <source>
        <dbReference type="Pfam" id="PF13614"/>
    </source>
</evidence>
<evidence type="ECO:0000313" key="10">
    <source>
        <dbReference type="EMBL" id="RIO43103.1"/>
    </source>
</evidence>
<evidence type="ECO:0000256" key="2">
    <source>
        <dbReference type="ARBA" id="ARBA00011903"/>
    </source>
</evidence>
<comment type="caution">
    <text evidence="10">The sequence shown here is derived from an EMBL/GenBank/DDBJ whole genome shotgun (WGS) entry which is preliminary data.</text>
</comment>
<reference evidence="10 11" key="1">
    <citation type="journal article" date="2016" name="Front. Microbiol.">
        <title>Comprehensive Phylogenetic Analysis of Bovine Non-aureus Staphylococci Species Based on Whole-Genome Sequencing.</title>
        <authorList>
            <person name="Naushad S."/>
            <person name="Barkema H.W."/>
            <person name="Luby C."/>
            <person name="Condas L.A."/>
            <person name="Nobrega D.B."/>
            <person name="Carson D.A."/>
            <person name="De Buck J."/>
        </authorList>
    </citation>
    <scope>NUCLEOTIDE SEQUENCE [LARGE SCALE GENOMIC DNA]</scope>
    <source>
        <strain evidence="10 11">SNUC 5959</strain>
    </source>
</reference>
<dbReference type="RefSeq" id="WP_119635828.1">
    <property type="nucleotide sequence ID" value="NZ_QXVO01000050.1"/>
</dbReference>
<comment type="similarity">
    <text evidence="1">Belongs to the CpsD/CapB family.</text>
</comment>
<evidence type="ECO:0000313" key="11">
    <source>
        <dbReference type="Proteomes" id="UP000285625"/>
    </source>
</evidence>
<keyword evidence="5 10" id="KW-0418">Kinase</keyword>
<evidence type="ECO:0000256" key="8">
    <source>
        <dbReference type="ARBA" id="ARBA00051245"/>
    </source>
</evidence>
<sequence length="235" mass="26037">MFKSKKHKKTTTNKKKLIVDHTPKSPVSEQFRSIRTNISFSNVNDDLTSVVITSARPSSGKSTVSANLAITYAQSNYRTLIIDADMRKPTQHFIFELSNKEGLSSLLSGQSSGDIAIKQTHIDNLDVLTSGPVPPNPSEMLNSKAFRNVFESAQEVYDFIVIDTPPVNSVTDSQLVAKVSKQVVLVIDVNNNNRKEIQRAKDLLEKSGANLLGVVLNKLKGKSDEYYAYYGAEER</sequence>
<dbReference type="Proteomes" id="UP000285625">
    <property type="component" value="Unassembled WGS sequence"/>
</dbReference>
<dbReference type="GO" id="GO:0005524">
    <property type="term" value="F:ATP binding"/>
    <property type="evidence" value="ECO:0007669"/>
    <property type="project" value="UniProtKB-KW"/>
</dbReference>
<accession>A0A418JGF0</accession>
<dbReference type="PANTHER" id="PTHR32309">
    <property type="entry name" value="TYROSINE-PROTEIN KINASE"/>
    <property type="match status" value="1"/>
</dbReference>
<proteinExistence type="inferred from homology"/>
<dbReference type="AlphaFoldDB" id="A0A418JGF0"/>
<organism evidence="10 11">
    <name type="scientific">Staphylococcus hyicus</name>
    <dbReference type="NCBI Taxonomy" id="1284"/>
    <lineage>
        <taxon>Bacteria</taxon>
        <taxon>Bacillati</taxon>
        <taxon>Bacillota</taxon>
        <taxon>Bacilli</taxon>
        <taxon>Bacillales</taxon>
        <taxon>Staphylococcaceae</taxon>
        <taxon>Staphylococcus</taxon>
    </lineage>
</organism>
<feature type="domain" description="AAA" evidence="9">
    <location>
        <begin position="53"/>
        <end position="190"/>
    </location>
</feature>
<dbReference type="EC" id="2.7.10.2" evidence="2"/>
<dbReference type="GO" id="GO:0042802">
    <property type="term" value="F:identical protein binding"/>
    <property type="evidence" value="ECO:0007669"/>
    <property type="project" value="UniProtKB-ARBA"/>
</dbReference>